<evidence type="ECO:0000256" key="2">
    <source>
        <dbReference type="ARBA" id="ARBA00010023"/>
    </source>
</evidence>
<evidence type="ECO:0000256" key="1">
    <source>
        <dbReference type="ARBA" id="ARBA00004644"/>
    </source>
</evidence>
<accession>T1L1Q0</accession>
<dbReference type="GO" id="GO:0042734">
    <property type="term" value="C:presynaptic membrane"/>
    <property type="evidence" value="ECO:0007669"/>
    <property type="project" value="UniProtKB-SubCell"/>
</dbReference>
<protein>
    <recommendedName>
        <fullName evidence="3">Calcium channel flower</fullName>
    </recommendedName>
</protein>
<feature type="transmembrane region" description="Helical" evidence="14">
    <location>
        <begin position="21"/>
        <end position="45"/>
    </location>
</feature>
<sequence length="153" mass="16820">MNSIDETQRPADWWIYSWKSQIVTGLSLLQIIFGIITCLSIFSFVSCVPAGITLIIGAFIVLAIEAPSFVTFIRFAQPIGIFFDDKPLWIKCVTYAGLAIIPCIFGCYSGPFFFFGFFCALGTAVVYGALLIGQKANRDDMRFQAGGFSPSNP</sequence>
<reference evidence="16" key="1">
    <citation type="submission" date="2011-08" db="EMBL/GenBank/DDBJ databases">
        <authorList>
            <person name="Rombauts S."/>
        </authorList>
    </citation>
    <scope>NUCLEOTIDE SEQUENCE</scope>
    <source>
        <strain evidence="16">London</strain>
    </source>
</reference>
<evidence type="ECO:0000256" key="9">
    <source>
        <dbReference type="ARBA" id="ARBA00023273"/>
    </source>
</evidence>
<dbReference type="InterPro" id="IPR019365">
    <property type="entry name" value="TVP18/Ca-channel_flower"/>
</dbReference>
<name>T1L1Q0_TETUR</name>
<dbReference type="EnsemblMetazoa" id="tetur32g00420.1">
    <property type="protein sequence ID" value="tetur32g00420.1"/>
    <property type="gene ID" value="tetur32g00420"/>
</dbReference>
<keyword evidence="10" id="KW-0407">Ion channel</keyword>
<feature type="transmembrane region" description="Helical" evidence="14">
    <location>
        <begin position="114"/>
        <end position="133"/>
    </location>
</feature>
<evidence type="ECO:0000256" key="6">
    <source>
        <dbReference type="ARBA" id="ARBA00022692"/>
    </source>
</evidence>
<dbReference type="GO" id="GO:0030672">
    <property type="term" value="C:synaptic vesicle membrane"/>
    <property type="evidence" value="ECO:0007669"/>
    <property type="project" value="UniProtKB-SubCell"/>
</dbReference>
<keyword evidence="6 14" id="KW-0812">Transmembrane</keyword>
<feature type="transmembrane region" description="Helical" evidence="14">
    <location>
        <begin position="51"/>
        <end position="76"/>
    </location>
</feature>
<evidence type="ECO:0000256" key="14">
    <source>
        <dbReference type="SAM" id="Phobius"/>
    </source>
</evidence>
<dbReference type="PANTHER" id="PTHR13314:SF2">
    <property type="entry name" value="CALCIUM CHANNEL FLOWER HOMOLOG"/>
    <property type="match status" value="1"/>
</dbReference>
<dbReference type="SMART" id="SM01077">
    <property type="entry name" value="Cg6151-P"/>
    <property type="match status" value="1"/>
</dbReference>
<proteinExistence type="inferred from homology"/>
<evidence type="ECO:0000256" key="10">
    <source>
        <dbReference type="ARBA" id="ARBA00023303"/>
    </source>
</evidence>
<evidence type="ECO:0000256" key="11">
    <source>
        <dbReference type="ARBA" id="ARBA00023329"/>
    </source>
</evidence>
<keyword evidence="8 14" id="KW-0472">Membrane</keyword>
<evidence type="ECO:0000256" key="8">
    <source>
        <dbReference type="ARBA" id="ARBA00023136"/>
    </source>
</evidence>
<dbReference type="HOGENOM" id="CLU_1654396_0_0_1"/>
<evidence type="ECO:0000256" key="12">
    <source>
        <dbReference type="ARBA" id="ARBA00034111"/>
    </source>
</evidence>
<organism evidence="15 16">
    <name type="scientific">Tetranychus urticae</name>
    <name type="common">Two-spotted spider mite</name>
    <dbReference type="NCBI Taxonomy" id="32264"/>
    <lineage>
        <taxon>Eukaryota</taxon>
        <taxon>Metazoa</taxon>
        <taxon>Ecdysozoa</taxon>
        <taxon>Arthropoda</taxon>
        <taxon>Chelicerata</taxon>
        <taxon>Arachnida</taxon>
        <taxon>Acari</taxon>
        <taxon>Acariformes</taxon>
        <taxon>Trombidiformes</taxon>
        <taxon>Prostigmata</taxon>
        <taxon>Eleutherengona</taxon>
        <taxon>Raphignathae</taxon>
        <taxon>Tetranychoidea</taxon>
        <taxon>Tetranychidae</taxon>
        <taxon>Tetranychus</taxon>
    </lineage>
</organism>
<keyword evidence="9" id="KW-0966">Cell projection</keyword>
<evidence type="ECO:0000313" key="16">
    <source>
        <dbReference type="Proteomes" id="UP000015104"/>
    </source>
</evidence>
<keyword evidence="4" id="KW-0813">Transport</keyword>
<gene>
    <name evidence="15" type="primary">107369523</name>
</gene>
<evidence type="ECO:0000256" key="13">
    <source>
        <dbReference type="ARBA" id="ARBA00046506"/>
    </source>
</evidence>
<dbReference type="PANTHER" id="PTHR13314">
    <property type="entry name" value="CALCIUM CHANNEL FLOWER HOMOLOG"/>
    <property type="match status" value="1"/>
</dbReference>
<evidence type="ECO:0000256" key="7">
    <source>
        <dbReference type="ARBA" id="ARBA00022989"/>
    </source>
</evidence>
<evidence type="ECO:0000256" key="3">
    <source>
        <dbReference type="ARBA" id="ARBA00016120"/>
    </source>
</evidence>
<keyword evidence="4" id="KW-0406">Ion transport</keyword>
<dbReference type="EMBL" id="CAEY01000920">
    <property type="status" value="NOT_ANNOTATED_CDS"/>
    <property type="molecule type" value="Genomic_DNA"/>
</dbReference>
<dbReference type="GO" id="GO:0005262">
    <property type="term" value="F:calcium channel activity"/>
    <property type="evidence" value="ECO:0007669"/>
    <property type="project" value="UniProtKB-KW"/>
</dbReference>
<keyword evidence="4" id="KW-0106">Calcium</keyword>
<dbReference type="Proteomes" id="UP000015104">
    <property type="component" value="Unassembled WGS sequence"/>
</dbReference>
<dbReference type="KEGG" id="tut:107369523"/>
<feature type="transmembrane region" description="Helical" evidence="14">
    <location>
        <begin position="88"/>
        <end position="108"/>
    </location>
</feature>
<dbReference type="OrthoDB" id="9934994at2759"/>
<evidence type="ECO:0000313" key="15">
    <source>
        <dbReference type="EnsemblMetazoa" id="tetur32g00420.1"/>
    </source>
</evidence>
<comment type="subcellular location">
    <subcellularLocation>
        <location evidence="1">Cytoplasmic vesicle</location>
        <location evidence="1">Secretory vesicle</location>
        <location evidence="1">Synaptic vesicle membrane</location>
        <topology evidence="1">Multi-pass membrane protein</topology>
    </subcellularLocation>
    <subcellularLocation>
        <location evidence="12">Presynaptic cell membrane</location>
    </subcellularLocation>
</comment>
<evidence type="ECO:0000256" key="5">
    <source>
        <dbReference type="ARBA" id="ARBA00022673"/>
    </source>
</evidence>
<dbReference type="GO" id="GO:0016192">
    <property type="term" value="P:vesicle-mediated transport"/>
    <property type="evidence" value="ECO:0007669"/>
    <property type="project" value="TreeGrafter"/>
</dbReference>
<reference evidence="15" key="2">
    <citation type="submission" date="2015-06" db="UniProtKB">
        <authorList>
            <consortium name="EnsemblMetazoa"/>
        </authorList>
    </citation>
    <scope>IDENTIFICATION</scope>
</reference>
<evidence type="ECO:0000256" key="4">
    <source>
        <dbReference type="ARBA" id="ARBA00022568"/>
    </source>
</evidence>
<dbReference type="OMA" id="WNCIGIL"/>
<keyword evidence="11" id="KW-0968">Cytoplasmic vesicle</keyword>
<dbReference type="AlphaFoldDB" id="T1L1Q0"/>
<dbReference type="Pfam" id="PF10233">
    <property type="entry name" value="Cg6151-P"/>
    <property type="match status" value="1"/>
</dbReference>
<comment type="similarity">
    <text evidence="2">Belongs to the calcium channel flower family.</text>
</comment>
<dbReference type="eggNOG" id="KOG4085">
    <property type="taxonomic scope" value="Eukaryota"/>
</dbReference>
<keyword evidence="16" id="KW-1185">Reference proteome</keyword>
<keyword evidence="4" id="KW-0109">Calcium transport</keyword>
<comment type="subunit">
    <text evidence="13">Homomultimer. Associates with the dally/ magu complex.</text>
</comment>
<keyword evidence="7 14" id="KW-1133">Transmembrane helix</keyword>
<keyword evidence="5" id="KW-0107">Calcium channel</keyword>